<evidence type="ECO:0000259" key="1">
    <source>
        <dbReference type="Pfam" id="PF04101"/>
    </source>
</evidence>
<dbReference type="PANTHER" id="PTHR21015">
    <property type="entry name" value="UDP-N-ACETYLGLUCOSAMINE--N-ACETYLMURAMYL-(PENTAPEPTIDE) PYROPHOSPHORYL-UNDECAPRENOL N-ACETYLGLUCOSAMINE TRANSFERASE 1"/>
    <property type="match status" value="1"/>
</dbReference>
<dbReference type="InterPro" id="IPR007235">
    <property type="entry name" value="Glyco_trans_28_C"/>
</dbReference>
<dbReference type="EMBL" id="JBHFAB010000005">
    <property type="protein sequence ID" value="MFC1416691.1"/>
    <property type="molecule type" value="Genomic_DNA"/>
</dbReference>
<evidence type="ECO:0000313" key="2">
    <source>
        <dbReference type="EMBL" id="MFC1416691.1"/>
    </source>
</evidence>
<dbReference type="Gene3D" id="3.40.50.2000">
    <property type="entry name" value="Glycogen Phosphorylase B"/>
    <property type="match status" value="2"/>
</dbReference>
<dbReference type="Pfam" id="PF04101">
    <property type="entry name" value="Glyco_tran_28_C"/>
    <property type="match status" value="1"/>
</dbReference>
<keyword evidence="3" id="KW-1185">Reference proteome</keyword>
<evidence type="ECO:0000313" key="3">
    <source>
        <dbReference type="Proteomes" id="UP001592531"/>
    </source>
</evidence>
<dbReference type="Proteomes" id="UP001592531">
    <property type="component" value="Unassembled WGS sequence"/>
</dbReference>
<dbReference type="RefSeq" id="WP_380534150.1">
    <property type="nucleotide sequence ID" value="NZ_JBHFAB010000005.1"/>
</dbReference>
<reference evidence="2 3" key="1">
    <citation type="submission" date="2024-09" db="EMBL/GenBank/DDBJ databases">
        <authorList>
            <person name="Lee S.D."/>
        </authorList>
    </citation>
    <scope>NUCLEOTIDE SEQUENCE [LARGE SCALE GENOMIC DNA]</scope>
    <source>
        <strain evidence="2 3">N8-3</strain>
    </source>
</reference>
<name>A0ABV6VSX7_9ACTN</name>
<comment type="caution">
    <text evidence="2">The sequence shown here is derived from an EMBL/GenBank/DDBJ whole genome shotgun (WGS) entry which is preliminary data.</text>
</comment>
<proteinExistence type="predicted"/>
<organism evidence="2 3">
    <name type="scientific">Streptacidiphilus cavernicola</name>
    <dbReference type="NCBI Taxonomy" id="3342716"/>
    <lineage>
        <taxon>Bacteria</taxon>
        <taxon>Bacillati</taxon>
        <taxon>Actinomycetota</taxon>
        <taxon>Actinomycetes</taxon>
        <taxon>Kitasatosporales</taxon>
        <taxon>Streptomycetaceae</taxon>
        <taxon>Streptacidiphilus</taxon>
    </lineage>
</organism>
<accession>A0ABV6VSX7</accession>
<sequence length="457" mass="47208">MTGRVLMFPWQVGAGHTGRCLHLAARLTRAGYRVSLAADPTGRMARDAGVPTLGPAPAPRRPMARNSSGYLTVAGPGDAFAAAGYYHPEVVRRQVERDRAVIAGHRPDLVVTHMDPTCVLAAAAEGVPVLSVADADFLVTGSAPWMPWLGPGARPSRFPDPLPAFRAEQRRLGLDQAEEVGDLLVGAATLIASVPELERPDPRYDDLPGLHYAGPMVWDPDREGLLARRLRDFGRGAPLRVYASVGGGQVAADLLGAGVAEAARRRGWALLHSGGLNSGGPADGGAGQDRYAASSLIMRQGFGGINAACAWADVVVCHGGHSTVLAALAAGKPVVVAPAMSENEANGRQLVQERGAGLVLAATSIGPDDRLLLAPRGGAPRPVAEGLARAFAPEAFAAAVEEVGADPGYRARARELGRALGRAEQDAEPLLARVLAGLPAARTATARTATAVPAGPG</sequence>
<gene>
    <name evidence="2" type="ORF">ACEZDE_08555</name>
</gene>
<feature type="domain" description="Glycosyl transferase family 28 C-terminal" evidence="1">
    <location>
        <begin position="305"/>
        <end position="365"/>
    </location>
</feature>
<dbReference type="SUPFAM" id="SSF53756">
    <property type="entry name" value="UDP-Glycosyltransferase/glycogen phosphorylase"/>
    <property type="match status" value="1"/>
</dbReference>
<protein>
    <submittedName>
        <fullName evidence="2">Glycosyltransferase</fullName>
    </submittedName>
</protein>
<dbReference type="PANTHER" id="PTHR21015:SF22">
    <property type="entry name" value="GLYCOSYLTRANSFERASE"/>
    <property type="match status" value="1"/>
</dbReference>